<dbReference type="InterPro" id="IPR013083">
    <property type="entry name" value="Znf_RING/FYVE/PHD"/>
</dbReference>
<gene>
    <name evidence="3" type="ORF">CALMAC_LOCUS9857</name>
</gene>
<dbReference type="InterPro" id="IPR026850">
    <property type="entry name" value="FANCL_C"/>
</dbReference>
<dbReference type="GO" id="GO:0036297">
    <property type="term" value="P:interstrand cross-link repair"/>
    <property type="evidence" value="ECO:0007669"/>
    <property type="project" value="InterPro"/>
</dbReference>
<dbReference type="Gene3D" id="3.30.40.10">
    <property type="entry name" value="Zinc/RING finger domain, C3HC4 (zinc finger)"/>
    <property type="match status" value="1"/>
</dbReference>
<dbReference type="Pfam" id="PF18891">
    <property type="entry name" value="FANCL_d3"/>
    <property type="match status" value="1"/>
</dbReference>
<dbReference type="OrthoDB" id="10263265at2759"/>
<dbReference type="GO" id="GO:0061630">
    <property type="term" value="F:ubiquitin protein ligase activity"/>
    <property type="evidence" value="ECO:0007669"/>
    <property type="project" value="TreeGrafter"/>
</dbReference>
<evidence type="ECO:0000313" key="4">
    <source>
        <dbReference type="Proteomes" id="UP000410492"/>
    </source>
</evidence>
<evidence type="ECO:0000259" key="1">
    <source>
        <dbReference type="Pfam" id="PF11793"/>
    </source>
</evidence>
<protein>
    <recommendedName>
        <fullName evidence="5">RING-type domain-containing protein</fullName>
    </recommendedName>
</protein>
<keyword evidence="4" id="KW-1185">Reference proteome</keyword>
<feature type="domain" description="FANCL C-terminal" evidence="1">
    <location>
        <begin position="310"/>
        <end position="370"/>
    </location>
</feature>
<dbReference type="InterPro" id="IPR043003">
    <property type="entry name" value="FANCL_d3_sf"/>
</dbReference>
<dbReference type="GO" id="GO:0043240">
    <property type="term" value="C:Fanconi anaemia nuclear complex"/>
    <property type="evidence" value="ECO:0007669"/>
    <property type="project" value="InterPro"/>
</dbReference>
<proteinExistence type="predicted"/>
<evidence type="ECO:0008006" key="5">
    <source>
        <dbReference type="Google" id="ProtNLM"/>
    </source>
</evidence>
<dbReference type="Proteomes" id="UP000410492">
    <property type="component" value="Unassembled WGS sequence"/>
</dbReference>
<feature type="domain" description="FANCL UBC-like" evidence="2">
    <location>
        <begin position="199"/>
        <end position="293"/>
    </location>
</feature>
<dbReference type="Pfam" id="PF11793">
    <property type="entry name" value="FANCL_C"/>
    <property type="match status" value="1"/>
</dbReference>
<dbReference type="AlphaFoldDB" id="A0A653CKQ5"/>
<dbReference type="PANTHER" id="PTHR13206:SF0">
    <property type="entry name" value="E3 UBIQUITIN-PROTEIN LIGASE FANCL"/>
    <property type="match status" value="1"/>
</dbReference>
<dbReference type="EMBL" id="CAACVG010008088">
    <property type="protein sequence ID" value="VEN48379.1"/>
    <property type="molecule type" value="Genomic_DNA"/>
</dbReference>
<dbReference type="GO" id="GO:0006513">
    <property type="term" value="P:protein monoubiquitination"/>
    <property type="evidence" value="ECO:0007669"/>
    <property type="project" value="TreeGrafter"/>
</dbReference>
<evidence type="ECO:0000259" key="2">
    <source>
        <dbReference type="Pfam" id="PF18891"/>
    </source>
</evidence>
<dbReference type="PANTHER" id="PTHR13206">
    <property type="entry name" value="UBIQUITIN LIGASE PROTEIN PHF9 FANCONI ANEMIA GROUP L PROTEIN"/>
    <property type="match status" value="1"/>
</dbReference>
<dbReference type="SMART" id="SM01197">
    <property type="entry name" value="FANCL_C"/>
    <property type="match status" value="1"/>
</dbReference>
<dbReference type="SUPFAM" id="SSF57850">
    <property type="entry name" value="RING/U-box"/>
    <property type="match status" value="1"/>
</dbReference>
<dbReference type="CDD" id="cd23832">
    <property type="entry name" value="DRWD-C_FANCL"/>
    <property type="match status" value="1"/>
</dbReference>
<organism evidence="3 4">
    <name type="scientific">Callosobruchus maculatus</name>
    <name type="common">Southern cowpea weevil</name>
    <name type="synonym">Pulse bruchid</name>
    <dbReference type="NCBI Taxonomy" id="64391"/>
    <lineage>
        <taxon>Eukaryota</taxon>
        <taxon>Metazoa</taxon>
        <taxon>Ecdysozoa</taxon>
        <taxon>Arthropoda</taxon>
        <taxon>Hexapoda</taxon>
        <taxon>Insecta</taxon>
        <taxon>Pterygota</taxon>
        <taxon>Neoptera</taxon>
        <taxon>Endopterygota</taxon>
        <taxon>Coleoptera</taxon>
        <taxon>Polyphaga</taxon>
        <taxon>Cucujiformia</taxon>
        <taxon>Chrysomeloidea</taxon>
        <taxon>Chrysomelidae</taxon>
        <taxon>Bruchinae</taxon>
        <taxon>Bruchini</taxon>
        <taxon>Callosobruchus</taxon>
    </lineage>
</organism>
<reference evidence="3 4" key="1">
    <citation type="submission" date="2019-01" db="EMBL/GenBank/DDBJ databases">
        <authorList>
            <person name="Sayadi A."/>
        </authorList>
    </citation>
    <scope>NUCLEOTIDE SEQUENCE [LARGE SCALE GENOMIC DNA]</scope>
</reference>
<dbReference type="InterPro" id="IPR026848">
    <property type="entry name" value="Fancl"/>
</dbReference>
<sequence length="375" mass="43804">MDIDVMDNEEITMLLKYPMMRKIVKNGVVHYQGAIDINEIIYKVSVIETDKGYIVELPTECGHLHDDFVALQPTLHLRRIISCLDALKNLIEKNVPSNALANNCDIYIQVLFEYSEFTKFHVSLKSCYLHHDLSKITVKMLDEQNKEHCLVIKVNYDGREIFEISDYDLPVEKEELKVSSSLRVVYDHFAGIVNELQPYFRLMDEFDRNCYILDPVDHKNRHNYRRVWLDDNLSMIITINPFRMCQLPEIKFLGPDRLTESYYSNINRNILEWNANEDVFMEILKLIGLEEYPLKPQITIQEDVLVKSGDCCICFSSRLNNKLPEVICKHPFCGNSYHVECLYEWLISLNARKVFTTIIGQCLNCEKNISCPIPS</sequence>
<dbReference type="Gene3D" id="3.10.110.20">
    <property type="entry name" value="RWD domain-like"/>
    <property type="match status" value="1"/>
</dbReference>
<accession>A0A653CKQ5</accession>
<evidence type="ECO:0000313" key="3">
    <source>
        <dbReference type="EMBL" id="VEN48379.1"/>
    </source>
</evidence>
<dbReference type="InterPro" id="IPR044037">
    <property type="entry name" value="FANCL_d3"/>
</dbReference>
<name>A0A653CKQ5_CALMS</name>